<evidence type="ECO:0000313" key="1">
    <source>
        <dbReference type="EMBL" id="KAA6329310.1"/>
    </source>
</evidence>
<sequence length="226" mass="25826">MGGWLPGGITGKLLMTMNIGIVCEGVSESNIIRYIIERYLGDDCYVNPIFPKITGKGKQADDGGWLSVLNSCTEEKFDKALLTNDYVVVQIDTDASEEKYYDVKKKKDDGSTKTDEELYTDICERILREISEEKRRGYAGKILFAVCFNETECWLLPIYYADKQKRCSVTNCIFKLNQKITSRKLAPIPDTDKNSSRAIKTYNAILKELKKRKDIKDCSVYNWGFN</sequence>
<name>A0A5J4R897_9ZZZZ</name>
<reference evidence="1" key="1">
    <citation type="submission" date="2019-03" db="EMBL/GenBank/DDBJ databases">
        <title>Single cell metagenomics reveals metabolic interactions within the superorganism composed of flagellate Streblomastix strix and complex community of Bacteroidetes bacteria on its surface.</title>
        <authorList>
            <person name="Treitli S.C."/>
            <person name="Kolisko M."/>
            <person name="Husnik F."/>
            <person name="Keeling P."/>
            <person name="Hampl V."/>
        </authorList>
    </citation>
    <scope>NUCLEOTIDE SEQUENCE</scope>
    <source>
        <strain evidence="1">STM</strain>
    </source>
</reference>
<protein>
    <submittedName>
        <fullName evidence="1">Uncharacterized protein</fullName>
    </submittedName>
</protein>
<feature type="non-terminal residue" evidence="1">
    <location>
        <position position="226"/>
    </location>
</feature>
<organism evidence="1">
    <name type="scientific">termite gut metagenome</name>
    <dbReference type="NCBI Taxonomy" id="433724"/>
    <lineage>
        <taxon>unclassified sequences</taxon>
        <taxon>metagenomes</taxon>
        <taxon>organismal metagenomes</taxon>
    </lineage>
</organism>
<proteinExistence type="predicted"/>
<dbReference type="AlphaFoldDB" id="A0A5J4R897"/>
<comment type="caution">
    <text evidence="1">The sequence shown here is derived from an EMBL/GenBank/DDBJ whole genome shotgun (WGS) entry which is preliminary data.</text>
</comment>
<accession>A0A5J4R897</accession>
<gene>
    <name evidence="1" type="ORF">EZS27_021879</name>
</gene>
<dbReference type="EMBL" id="SNRY01001668">
    <property type="protein sequence ID" value="KAA6329310.1"/>
    <property type="molecule type" value="Genomic_DNA"/>
</dbReference>